<keyword evidence="7" id="KW-0574">Periplasm</keyword>
<dbReference type="GO" id="GO:0042597">
    <property type="term" value="C:periplasmic space"/>
    <property type="evidence" value="ECO:0007669"/>
    <property type="project" value="UniProtKB-SubCell"/>
</dbReference>
<evidence type="ECO:0000256" key="1">
    <source>
        <dbReference type="ARBA" id="ARBA00004418"/>
    </source>
</evidence>
<dbReference type="InterPro" id="IPR050490">
    <property type="entry name" value="Bact_solute-bd_prot1"/>
</dbReference>
<protein>
    <recommendedName>
        <fullName evidence="4">sn-glycerol-3-phosphate-binding periplasmic protein UgpB</fullName>
    </recommendedName>
</protein>
<dbReference type="PANTHER" id="PTHR43649:SF31">
    <property type="entry name" value="SN-GLYCEROL-3-PHOSPHATE-BINDING PERIPLASMIC PROTEIN UGPB"/>
    <property type="match status" value="1"/>
</dbReference>
<name>A0A387G0V1_9HYPH</name>
<comment type="similarity">
    <text evidence="2">Belongs to the bacterial solute-binding protein 1 family.</text>
</comment>
<dbReference type="Proteomes" id="UP000282195">
    <property type="component" value="Plasmid pRCCGE525c"/>
</dbReference>
<evidence type="ECO:0000256" key="8">
    <source>
        <dbReference type="ARBA" id="ARBA00034473"/>
    </source>
</evidence>
<evidence type="ECO:0000256" key="3">
    <source>
        <dbReference type="ARBA" id="ARBA00011557"/>
    </source>
</evidence>
<geneLocation type="plasmid" evidence="10">
    <name>prccge525c</name>
</geneLocation>
<evidence type="ECO:0000256" key="4">
    <source>
        <dbReference type="ARBA" id="ARBA00017470"/>
    </source>
</evidence>
<evidence type="ECO:0000313" key="9">
    <source>
        <dbReference type="EMBL" id="AYG61841.1"/>
    </source>
</evidence>
<dbReference type="InterPro" id="IPR006059">
    <property type="entry name" value="SBP"/>
</dbReference>
<keyword evidence="6" id="KW-0732">Signal</keyword>
<keyword evidence="10" id="KW-1185">Reference proteome</keyword>
<dbReference type="AlphaFoldDB" id="A0A387G0V1"/>
<comment type="subunit">
    <text evidence="3">The complex is composed of two ATP-binding proteins (UgpC), two transmembrane proteins (UgpA and UgpE) and a solute-binding protein (UgpB).</text>
</comment>
<keyword evidence="9" id="KW-0614">Plasmid</keyword>
<evidence type="ECO:0000313" key="10">
    <source>
        <dbReference type="Proteomes" id="UP000282195"/>
    </source>
</evidence>
<comment type="function">
    <text evidence="8">Part of the ABC transporter complex UgpBAEC involved in sn-glycerol-3-phosphate (G3P) import. Binds G3P.</text>
</comment>
<dbReference type="Pfam" id="PF01547">
    <property type="entry name" value="SBP_bac_1"/>
    <property type="match status" value="1"/>
</dbReference>
<comment type="subcellular location">
    <subcellularLocation>
        <location evidence="1">Periplasm</location>
    </subcellularLocation>
</comment>
<accession>A0A387G0V1</accession>
<reference evidence="9 10" key="1">
    <citation type="submission" date="2018-10" db="EMBL/GenBank/DDBJ databases">
        <title>Rhizobium etli, R. leguminosarum and a new Rhizobium genospecies from Phaseolus dumosus.</title>
        <authorList>
            <person name="Ramirez-Puebla S.T."/>
            <person name="Rogel-Hernandez M.A."/>
            <person name="Guerrero G."/>
            <person name="Ormeno-Orrillo E."/>
            <person name="Martinez-Romero J.C."/>
            <person name="Negrete-Yankelevich S."/>
            <person name="Martinez-Romero E."/>
        </authorList>
    </citation>
    <scope>NUCLEOTIDE SEQUENCE [LARGE SCALE GENOMIC DNA]</scope>
    <source>
        <strain evidence="9 10">CCGE525</strain>
        <plasmid evidence="10">prccge525c</plasmid>
    </source>
</reference>
<evidence type="ECO:0000256" key="7">
    <source>
        <dbReference type="ARBA" id="ARBA00022764"/>
    </source>
</evidence>
<proteinExistence type="inferred from homology"/>
<dbReference type="EMBL" id="CP032695">
    <property type="protein sequence ID" value="AYG61841.1"/>
    <property type="molecule type" value="Genomic_DNA"/>
</dbReference>
<dbReference type="KEGG" id="rjg:CCGE525_23530"/>
<dbReference type="OrthoDB" id="5897001at2"/>
<gene>
    <name evidence="9" type="ORF">CCGE525_23530</name>
</gene>
<evidence type="ECO:0000256" key="2">
    <source>
        <dbReference type="ARBA" id="ARBA00008520"/>
    </source>
</evidence>
<dbReference type="SUPFAM" id="SSF53850">
    <property type="entry name" value="Periplasmic binding protein-like II"/>
    <property type="match status" value="1"/>
</dbReference>
<dbReference type="PANTHER" id="PTHR43649">
    <property type="entry name" value="ARABINOSE-BINDING PROTEIN-RELATED"/>
    <property type="match status" value="1"/>
</dbReference>
<keyword evidence="5" id="KW-0813">Transport</keyword>
<dbReference type="CDD" id="cd13585">
    <property type="entry name" value="PBP2_TMBP_like"/>
    <property type="match status" value="1"/>
</dbReference>
<evidence type="ECO:0000256" key="5">
    <source>
        <dbReference type="ARBA" id="ARBA00022448"/>
    </source>
</evidence>
<dbReference type="Gene3D" id="3.40.190.10">
    <property type="entry name" value="Periplasmic binding protein-like II"/>
    <property type="match status" value="1"/>
</dbReference>
<evidence type="ECO:0000256" key="6">
    <source>
        <dbReference type="ARBA" id="ARBA00022729"/>
    </source>
</evidence>
<sequence length="440" mass="47349">MPCYPSTASRGSRERPMFATSRRNVVFGAAAMMLASLSSINCAWSADDVNLNLSLMIWDPAQKAGVQKAVDAFQATNPNVKVSLMQVPQDQYYTKLDASLGAGEGPDVMWQSSRASYYVDGGALEPLTGYIKADNLSLDGYNRQIVDLYKFGGEQYGLPKDMDAWTFVYNADVFKKLGVETPKADWTWEDMVRIAKEIKAKQISSIIPLSYNFSFNNGVASLVHALGGRVIDNNKGVMSSAAGTRALEMVKGLQDEGLILKVADSSDFNPVSALISGKLAMAEIPSWNLSLLSKADLPSGTFQVVRMPSVNGSWTSDTNGLVYVMNANSKHKDEAWKLIKFLTSEAGAVLHAEGGAGLPANTSKATLAAFVKANEKLAGLQEALSVTTEKSYLRTTTQYPKVIGANTKISSAVMGPFYAGSVSASDTAKKIDETLNEALH</sequence>
<organism evidence="9 10">
    <name type="scientific">Rhizobium jaguaris</name>
    <dbReference type="NCBI Taxonomy" id="1312183"/>
    <lineage>
        <taxon>Bacteria</taxon>
        <taxon>Pseudomonadati</taxon>
        <taxon>Pseudomonadota</taxon>
        <taxon>Alphaproteobacteria</taxon>
        <taxon>Hyphomicrobiales</taxon>
        <taxon>Rhizobiaceae</taxon>
        <taxon>Rhizobium/Agrobacterium group</taxon>
        <taxon>Rhizobium</taxon>
    </lineage>
</organism>